<keyword evidence="2" id="KW-0614">Plasmid</keyword>
<gene>
    <name evidence="2" type="ORF">DV706_18230</name>
</gene>
<dbReference type="RefSeq" id="WP_136350956.1">
    <property type="nucleotide sequence ID" value="NZ_CP031306.1"/>
</dbReference>
<dbReference type="GeneID" id="39853215"/>
<feature type="region of interest" description="Disordered" evidence="1">
    <location>
        <begin position="48"/>
        <end position="71"/>
    </location>
</feature>
<accession>A0A4D6HSB6</accession>
<dbReference type="KEGG" id="nbg:DV706_18230"/>
<evidence type="ECO:0000256" key="1">
    <source>
        <dbReference type="SAM" id="MobiDB-lite"/>
    </source>
</evidence>
<geneLocation type="plasmid" evidence="2">
    <name>unnamed1</name>
</geneLocation>
<dbReference type="Proteomes" id="UP000296822">
    <property type="component" value="Plasmid unnamed1"/>
</dbReference>
<evidence type="ECO:0000313" key="3">
    <source>
        <dbReference type="Proteomes" id="UP000296822"/>
    </source>
</evidence>
<feature type="compositionally biased region" description="Low complexity" evidence="1">
    <location>
        <begin position="59"/>
        <end position="71"/>
    </location>
</feature>
<proteinExistence type="predicted"/>
<evidence type="ECO:0000313" key="2">
    <source>
        <dbReference type="EMBL" id="QCC56461.1"/>
    </source>
</evidence>
<dbReference type="AlphaFoldDB" id="A0A4D6HSB6"/>
<sequence>MPESTDDRFVPILEELNGDTDDGYKPIGEPWEVTVPTNLVALQDDGSMPEFAPIEWGDTDSAAATDGGAEE</sequence>
<dbReference type="EMBL" id="CP031306">
    <property type="protein sequence ID" value="QCC56461.1"/>
    <property type="molecule type" value="Genomic_DNA"/>
</dbReference>
<organism evidence="2 3">
    <name type="scientific">Natronorubrum bangense</name>
    <dbReference type="NCBI Taxonomy" id="61858"/>
    <lineage>
        <taxon>Archaea</taxon>
        <taxon>Methanobacteriati</taxon>
        <taxon>Methanobacteriota</taxon>
        <taxon>Stenosarchaea group</taxon>
        <taxon>Halobacteria</taxon>
        <taxon>Halobacteriales</taxon>
        <taxon>Natrialbaceae</taxon>
        <taxon>Natronorubrum</taxon>
    </lineage>
</organism>
<protein>
    <submittedName>
        <fullName evidence="2">Uncharacterized protein</fullName>
    </submittedName>
</protein>
<name>A0A4D6HSB6_9EURY</name>
<reference evidence="2 3" key="1">
    <citation type="journal article" date="2019" name="Nat. Commun.">
        <title>A new type of DNA phosphorothioation-based antiviral system in archaea.</title>
        <authorList>
            <person name="Xiong L."/>
            <person name="Liu S."/>
            <person name="Chen S."/>
            <person name="Xiao Y."/>
            <person name="Zhu B."/>
            <person name="Gao Y."/>
            <person name="Zhang Y."/>
            <person name="Chen B."/>
            <person name="Luo J."/>
            <person name="Deng Z."/>
            <person name="Chen X."/>
            <person name="Wang L."/>
            <person name="Chen S."/>
        </authorList>
    </citation>
    <scope>NUCLEOTIDE SEQUENCE [LARGE SCALE GENOMIC DNA]</scope>
    <source>
        <strain evidence="2 3">JCM 10635</strain>
        <plasmid evidence="2 3">unnamed1</plasmid>
    </source>
</reference>